<protein>
    <submittedName>
        <fullName evidence="1">Uncharacterized protein</fullName>
    </submittedName>
</protein>
<organism evidence="1 2">
    <name type="scientific">Populus alba</name>
    <name type="common">White poplar</name>
    <dbReference type="NCBI Taxonomy" id="43335"/>
    <lineage>
        <taxon>Eukaryota</taxon>
        <taxon>Viridiplantae</taxon>
        <taxon>Streptophyta</taxon>
        <taxon>Embryophyta</taxon>
        <taxon>Tracheophyta</taxon>
        <taxon>Spermatophyta</taxon>
        <taxon>Magnoliopsida</taxon>
        <taxon>eudicotyledons</taxon>
        <taxon>Gunneridae</taxon>
        <taxon>Pentapetalae</taxon>
        <taxon>rosids</taxon>
        <taxon>fabids</taxon>
        <taxon>Malpighiales</taxon>
        <taxon>Salicaceae</taxon>
        <taxon>Saliceae</taxon>
        <taxon>Populus</taxon>
    </lineage>
</organism>
<gene>
    <name evidence="1" type="ORF">D5086_020196</name>
</gene>
<sequence>MLKTTLEKKTTMLGFRRSSTLNSNSNMNNHVYSCNKRIQRDEPGGLLNPRQIVQPQNTKKKQSIAVKATDSNAVTKVHNTSSIAKSNHLMLSRVSLVVKYEKSNSGHRKSDDDGIESPDSGHLKMDGYHIGRISLYQGNFLLNAKGCWNFPTGRARRWGGVAPFINSEPATSLLDGHLLLRM</sequence>
<name>A0ACC4BKR0_POPAL</name>
<evidence type="ECO:0000313" key="1">
    <source>
        <dbReference type="EMBL" id="KAL3578692.1"/>
    </source>
</evidence>
<keyword evidence="2" id="KW-1185">Reference proteome</keyword>
<reference evidence="1 2" key="1">
    <citation type="journal article" date="2024" name="Plant Biotechnol. J.">
        <title>Genome and CRISPR/Cas9 system of a widespread forest tree (Populus alba) in the world.</title>
        <authorList>
            <person name="Liu Y.J."/>
            <person name="Jiang P.F."/>
            <person name="Han X.M."/>
            <person name="Li X.Y."/>
            <person name="Wang H.M."/>
            <person name="Wang Y.J."/>
            <person name="Wang X.X."/>
            <person name="Zeng Q.Y."/>
        </authorList>
    </citation>
    <scope>NUCLEOTIDE SEQUENCE [LARGE SCALE GENOMIC DNA]</scope>
    <source>
        <strain evidence="2">cv. PAL-ZL1</strain>
    </source>
</reference>
<dbReference type="EMBL" id="RCHU02000010">
    <property type="protein sequence ID" value="KAL3578692.1"/>
    <property type="molecule type" value="Genomic_DNA"/>
</dbReference>
<comment type="caution">
    <text evidence="1">The sequence shown here is derived from an EMBL/GenBank/DDBJ whole genome shotgun (WGS) entry which is preliminary data.</text>
</comment>
<evidence type="ECO:0000313" key="2">
    <source>
        <dbReference type="Proteomes" id="UP000309997"/>
    </source>
</evidence>
<dbReference type="Proteomes" id="UP000309997">
    <property type="component" value="Unassembled WGS sequence"/>
</dbReference>
<accession>A0ACC4BKR0</accession>
<proteinExistence type="predicted"/>